<evidence type="ECO:0000313" key="2">
    <source>
        <dbReference type="EMBL" id="KAF2031099.1"/>
    </source>
</evidence>
<dbReference type="PANTHER" id="PTHR42085">
    <property type="entry name" value="F-BOX DOMAIN-CONTAINING PROTEIN"/>
    <property type="match status" value="1"/>
</dbReference>
<gene>
    <name evidence="2" type="ORF">EK21DRAFT_63979</name>
</gene>
<dbReference type="EMBL" id="ML978184">
    <property type="protein sequence ID" value="KAF2031099.1"/>
    <property type="molecule type" value="Genomic_DNA"/>
</dbReference>
<protein>
    <submittedName>
        <fullName evidence="2">Uncharacterized protein</fullName>
    </submittedName>
</protein>
<accession>A0A9P4HBC4</accession>
<feature type="region of interest" description="Disordered" evidence="1">
    <location>
        <begin position="60"/>
        <end position="107"/>
    </location>
</feature>
<reference evidence="2" key="1">
    <citation type="journal article" date="2020" name="Stud. Mycol.">
        <title>101 Dothideomycetes genomes: a test case for predicting lifestyles and emergence of pathogens.</title>
        <authorList>
            <person name="Haridas S."/>
            <person name="Albert R."/>
            <person name="Binder M."/>
            <person name="Bloem J."/>
            <person name="Labutti K."/>
            <person name="Salamov A."/>
            <person name="Andreopoulos B."/>
            <person name="Baker S."/>
            <person name="Barry K."/>
            <person name="Bills G."/>
            <person name="Bluhm B."/>
            <person name="Cannon C."/>
            <person name="Castanera R."/>
            <person name="Culley D."/>
            <person name="Daum C."/>
            <person name="Ezra D."/>
            <person name="Gonzalez J."/>
            <person name="Henrissat B."/>
            <person name="Kuo A."/>
            <person name="Liang C."/>
            <person name="Lipzen A."/>
            <person name="Lutzoni F."/>
            <person name="Magnuson J."/>
            <person name="Mondo S."/>
            <person name="Nolan M."/>
            <person name="Ohm R."/>
            <person name="Pangilinan J."/>
            <person name="Park H.-J."/>
            <person name="Ramirez L."/>
            <person name="Alfaro M."/>
            <person name="Sun H."/>
            <person name="Tritt A."/>
            <person name="Yoshinaga Y."/>
            <person name="Zwiers L.-H."/>
            <person name="Turgeon B."/>
            <person name="Goodwin S."/>
            <person name="Spatafora J."/>
            <person name="Crous P."/>
            <person name="Grigoriev I."/>
        </authorList>
    </citation>
    <scope>NUCLEOTIDE SEQUENCE</scope>
    <source>
        <strain evidence="2">CBS 110217</strain>
    </source>
</reference>
<dbReference type="InterPro" id="IPR038883">
    <property type="entry name" value="AN11006-like"/>
</dbReference>
<organism evidence="2 3">
    <name type="scientific">Setomelanomma holmii</name>
    <dbReference type="NCBI Taxonomy" id="210430"/>
    <lineage>
        <taxon>Eukaryota</taxon>
        <taxon>Fungi</taxon>
        <taxon>Dikarya</taxon>
        <taxon>Ascomycota</taxon>
        <taxon>Pezizomycotina</taxon>
        <taxon>Dothideomycetes</taxon>
        <taxon>Pleosporomycetidae</taxon>
        <taxon>Pleosporales</taxon>
        <taxon>Pleosporineae</taxon>
        <taxon>Phaeosphaeriaceae</taxon>
        <taxon>Setomelanomma</taxon>
    </lineage>
</organism>
<dbReference type="PANTHER" id="PTHR42085:SF1">
    <property type="entry name" value="F-BOX DOMAIN-CONTAINING PROTEIN"/>
    <property type="match status" value="1"/>
</dbReference>
<evidence type="ECO:0000313" key="3">
    <source>
        <dbReference type="Proteomes" id="UP000799777"/>
    </source>
</evidence>
<proteinExistence type="predicted"/>
<comment type="caution">
    <text evidence="2">The sequence shown here is derived from an EMBL/GenBank/DDBJ whole genome shotgun (WGS) entry which is preliminary data.</text>
</comment>
<evidence type="ECO:0000256" key="1">
    <source>
        <dbReference type="SAM" id="MobiDB-lite"/>
    </source>
</evidence>
<keyword evidence="3" id="KW-1185">Reference proteome</keyword>
<name>A0A9P4HBC4_9PLEO</name>
<dbReference type="AlphaFoldDB" id="A0A9P4HBC4"/>
<feature type="region of interest" description="Disordered" evidence="1">
    <location>
        <begin position="165"/>
        <end position="187"/>
    </location>
</feature>
<dbReference type="Proteomes" id="UP000799777">
    <property type="component" value="Unassembled WGS sequence"/>
</dbReference>
<dbReference type="OrthoDB" id="5372935at2759"/>
<sequence length="408" mass="46855">MAPTPKTQALPVPATPARKSSPELGSPSKIPQYNKSTGRPIRKSAGVVKKIAGYVDSGILDEEDFEPLTSELSEIDSEDDMDQRGRTDKTKKKRKRSLSPPSPRLDPIIYNQEVETLTDDETSGTFHHHTPKKPPVTLQFNVPLGFHGPLFVKLDSALLKDNEEGTRHDMKQIHKKKARTGSPAPQEASLAVQTKGFADIPPELRNTIYRHVFIRDNHVLRIPQYPMSGGLSRSSQFLRACKLVHDEGCSILYGENEFAFDRHAATRSPFWDPKPKEIGYQDFLHFLKMIGPENLQYIRNIKIDFEDALPKFTPDLTTESRRYINDEYLLNCLRILRDTKLRKISMNFYGRRQLVKSDVKFLGYLEQIKVDEAVKLGMSWPYPTKFANWVWNDVKEVMVRKKKLYEKK</sequence>
<feature type="region of interest" description="Disordered" evidence="1">
    <location>
        <begin position="1"/>
        <end position="47"/>
    </location>
</feature>